<name>A0A2P2QLZ6_RHIMU</name>
<proteinExistence type="predicted"/>
<sequence length="74" mass="8573">MFLFLASLTFVIFLKNSVFKTWFSLVGISIRILLISSNAFAYCYLFIFFQTPTLCLFIFQLGLCMQVLSSFLSF</sequence>
<organism evidence="1">
    <name type="scientific">Rhizophora mucronata</name>
    <name type="common">Asiatic mangrove</name>
    <dbReference type="NCBI Taxonomy" id="61149"/>
    <lineage>
        <taxon>Eukaryota</taxon>
        <taxon>Viridiplantae</taxon>
        <taxon>Streptophyta</taxon>
        <taxon>Embryophyta</taxon>
        <taxon>Tracheophyta</taxon>
        <taxon>Spermatophyta</taxon>
        <taxon>Magnoliopsida</taxon>
        <taxon>eudicotyledons</taxon>
        <taxon>Gunneridae</taxon>
        <taxon>Pentapetalae</taxon>
        <taxon>rosids</taxon>
        <taxon>fabids</taxon>
        <taxon>Malpighiales</taxon>
        <taxon>Rhizophoraceae</taxon>
        <taxon>Rhizophora</taxon>
    </lineage>
</organism>
<accession>A0A2P2QLZ6</accession>
<protein>
    <submittedName>
        <fullName evidence="1">Uncharacterized protein</fullName>
    </submittedName>
</protein>
<dbReference type="AlphaFoldDB" id="A0A2P2QLZ6"/>
<reference evidence="1" key="1">
    <citation type="submission" date="2018-02" db="EMBL/GenBank/DDBJ databases">
        <title>Rhizophora mucronata_Transcriptome.</title>
        <authorList>
            <person name="Meera S.P."/>
            <person name="Sreeshan A."/>
            <person name="Augustine A."/>
        </authorList>
    </citation>
    <scope>NUCLEOTIDE SEQUENCE</scope>
    <source>
        <tissue evidence="1">Leaf</tissue>
    </source>
</reference>
<dbReference type="EMBL" id="GGEC01087519">
    <property type="protein sequence ID" value="MBX68003.1"/>
    <property type="molecule type" value="Transcribed_RNA"/>
</dbReference>
<evidence type="ECO:0000313" key="1">
    <source>
        <dbReference type="EMBL" id="MBX68003.1"/>
    </source>
</evidence>